<organism evidence="4 5">
    <name type="scientific">[Myrmecia] bisecta</name>
    <dbReference type="NCBI Taxonomy" id="41462"/>
    <lineage>
        <taxon>Eukaryota</taxon>
        <taxon>Viridiplantae</taxon>
        <taxon>Chlorophyta</taxon>
        <taxon>core chlorophytes</taxon>
        <taxon>Trebouxiophyceae</taxon>
        <taxon>Trebouxiales</taxon>
        <taxon>Trebouxiaceae</taxon>
        <taxon>Myrmecia</taxon>
    </lineage>
</organism>
<dbReference type="Gene3D" id="3.40.50.720">
    <property type="entry name" value="NAD(P)-binding Rossmann-like Domain"/>
    <property type="match status" value="1"/>
</dbReference>
<dbReference type="AlphaFoldDB" id="A0AAW1R8G8"/>
<dbReference type="SUPFAM" id="SSF51735">
    <property type="entry name" value="NAD(P)-binding Rossmann-fold domains"/>
    <property type="match status" value="1"/>
</dbReference>
<evidence type="ECO:0000256" key="3">
    <source>
        <dbReference type="SAM" id="MobiDB-lite"/>
    </source>
</evidence>
<keyword evidence="2" id="KW-0560">Oxidoreductase</keyword>
<dbReference type="PANTHER" id="PTHR24320:SF148">
    <property type="entry name" value="NAD(P)-BINDING ROSSMANN-FOLD SUPERFAMILY PROTEIN"/>
    <property type="match status" value="1"/>
</dbReference>
<sequence>MKKRRNFTALPASLSGLSGSQAVLSPLPTRPDVQPGIINMSQNRAVYDPRATNAIAQGGSTVSQHNTQFNIQQHNTQNNTQVNNHYKQTNDTTKTFCDKIPVGTPLTAATPETLQACLPSLSTAPGCKLRLQHNPGSLPFNPFQRASRHPPPTSPRPRQKKKNVSLDTLLEDLRKTPGRACRLWDTLVFANKLWLKWADQIRDDNCFFLINASENDTFGGHEGLTTAKALRVAVSGQLPYYKDLSSARPKSPLKRLWYSGEGVDLQAWIAEPGAYYEGDLTLQARGPDASSTTPTQNFVVPDQSDKVFLITGANAGIGYQAAKELVASNAHVFIASRTPDRCRKAVESIRASTTGAGKIDWLQCDLTSFRSIYECAERFKARKMPLHVLMNNAGTENPPDDGKTEDNFDVTMATNYFGHWYLTHLLLDNLRGSASPATPARVVFTASLSEAHGDLTWDDLKGEKHGRSDYAMYAMSKVATLMFCRELQRRMAASSANIDCFACHPGVAMTDAFRKSDKTKLTANILNFAKEIIGQSEEKGAIPMLHCATAENLTGQGAAANYGHPYYALPWPWFGPSGAVLNIDNTYAGKPQNKLVADADACARLYEETEKLVNTYAPVTVNPAQLASMGVRG</sequence>
<dbReference type="InterPro" id="IPR036291">
    <property type="entry name" value="NAD(P)-bd_dom_sf"/>
</dbReference>
<feature type="region of interest" description="Disordered" evidence="3">
    <location>
        <begin position="133"/>
        <end position="165"/>
    </location>
</feature>
<name>A0AAW1R8G8_9CHLO</name>
<proteinExistence type="inferred from homology"/>
<dbReference type="Pfam" id="PF00106">
    <property type="entry name" value="adh_short"/>
    <property type="match status" value="1"/>
</dbReference>
<dbReference type="Proteomes" id="UP001489004">
    <property type="component" value="Unassembled WGS sequence"/>
</dbReference>
<dbReference type="PRINTS" id="PR00081">
    <property type="entry name" value="GDHRDH"/>
</dbReference>
<dbReference type="PROSITE" id="PS00061">
    <property type="entry name" value="ADH_SHORT"/>
    <property type="match status" value="1"/>
</dbReference>
<comment type="similarity">
    <text evidence="1">Belongs to the short-chain dehydrogenases/reductases (SDR) family.</text>
</comment>
<keyword evidence="5" id="KW-1185">Reference proteome</keyword>
<evidence type="ECO:0000256" key="1">
    <source>
        <dbReference type="ARBA" id="ARBA00006484"/>
    </source>
</evidence>
<evidence type="ECO:0000313" key="5">
    <source>
        <dbReference type="Proteomes" id="UP001489004"/>
    </source>
</evidence>
<accession>A0AAW1R8G8</accession>
<dbReference type="InterPro" id="IPR002347">
    <property type="entry name" value="SDR_fam"/>
</dbReference>
<protein>
    <submittedName>
        <fullName evidence="4">Uncharacterized protein</fullName>
    </submittedName>
</protein>
<dbReference type="InterPro" id="IPR020904">
    <property type="entry name" value="Sc_DH/Rdtase_CS"/>
</dbReference>
<dbReference type="GO" id="GO:0016491">
    <property type="term" value="F:oxidoreductase activity"/>
    <property type="evidence" value="ECO:0007669"/>
    <property type="project" value="UniProtKB-KW"/>
</dbReference>
<comment type="caution">
    <text evidence="4">The sequence shown here is derived from an EMBL/GenBank/DDBJ whole genome shotgun (WGS) entry which is preliminary data.</text>
</comment>
<evidence type="ECO:0000256" key="2">
    <source>
        <dbReference type="ARBA" id="ARBA00023002"/>
    </source>
</evidence>
<dbReference type="EMBL" id="JALJOR010000001">
    <property type="protein sequence ID" value="KAK9829924.1"/>
    <property type="molecule type" value="Genomic_DNA"/>
</dbReference>
<evidence type="ECO:0000313" key="4">
    <source>
        <dbReference type="EMBL" id="KAK9829924.1"/>
    </source>
</evidence>
<reference evidence="4 5" key="1">
    <citation type="journal article" date="2024" name="Nat. Commun.">
        <title>Phylogenomics reveals the evolutionary origins of lichenization in chlorophyte algae.</title>
        <authorList>
            <person name="Puginier C."/>
            <person name="Libourel C."/>
            <person name="Otte J."/>
            <person name="Skaloud P."/>
            <person name="Haon M."/>
            <person name="Grisel S."/>
            <person name="Petersen M."/>
            <person name="Berrin J.G."/>
            <person name="Delaux P.M."/>
            <person name="Dal Grande F."/>
            <person name="Keller J."/>
        </authorList>
    </citation>
    <scope>NUCLEOTIDE SEQUENCE [LARGE SCALE GENOMIC DNA]</scope>
    <source>
        <strain evidence="4 5">SAG 2043</strain>
    </source>
</reference>
<gene>
    <name evidence="4" type="ORF">WJX72_008676</name>
</gene>
<dbReference type="PANTHER" id="PTHR24320">
    <property type="entry name" value="RETINOL DEHYDROGENASE"/>
    <property type="match status" value="1"/>
</dbReference>